<gene>
    <name evidence="11" type="ORF">K8V70_02480</name>
</gene>
<sequence>MTYTASHTSPLGEVLLSSDGSALTGLWFAGQKYFAAGLAEDVCERSDLPVFEAVHAWLDAYFAGEEPGPLPPAAFAGTPFQHMVWEELLRIPYGETCTYGDLARRIGERRGSPTSARAVGAAVGRNPVSVIVPCHRVLGASGALIGYAGGVWRKRALLELEQRGISIAEAAERPGTCGMGAGRLLLERATELYGVTELSVNEQNPHAVGFYEHMGFSTYSRTETDTQGDPFPLLYMRRA</sequence>
<accession>A0A921ITD3</accession>
<reference evidence="11" key="1">
    <citation type="journal article" date="2021" name="PeerJ">
        <title>Extensive microbial diversity within the chicken gut microbiome revealed by metagenomics and culture.</title>
        <authorList>
            <person name="Gilroy R."/>
            <person name="Ravi A."/>
            <person name="Getino M."/>
            <person name="Pursley I."/>
            <person name="Horton D.L."/>
            <person name="Alikhan N.F."/>
            <person name="Baker D."/>
            <person name="Gharbi K."/>
            <person name="Hall N."/>
            <person name="Watson M."/>
            <person name="Adriaenssens E.M."/>
            <person name="Foster-Nyarko E."/>
            <person name="Jarju S."/>
            <person name="Secka A."/>
            <person name="Antonio M."/>
            <person name="Oren A."/>
            <person name="Chaudhuri R.R."/>
            <person name="La Ragione R."/>
            <person name="Hildebrand F."/>
            <person name="Pallen M.J."/>
        </authorList>
    </citation>
    <scope>NUCLEOTIDE SEQUENCE</scope>
    <source>
        <strain evidence="11">ChiHjej13B12-9602</strain>
    </source>
</reference>
<dbReference type="InterPro" id="IPR023546">
    <property type="entry name" value="MGMT"/>
</dbReference>
<dbReference type="SUPFAM" id="SSF53155">
    <property type="entry name" value="Methylated DNA-protein cysteine methyltransferase domain"/>
    <property type="match status" value="1"/>
</dbReference>
<dbReference type="Gene3D" id="3.40.630.30">
    <property type="match status" value="1"/>
</dbReference>
<keyword evidence="11" id="KW-0012">Acyltransferase</keyword>
<dbReference type="RefSeq" id="WP_273189042.1">
    <property type="nucleotide sequence ID" value="NZ_DYUZ01000009.1"/>
</dbReference>
<comment type="subcellular location">
    <subcellularLocation>
        <location evidence="9">Cytoplasm</location>
    </subcellularLocation>
</comment>
<evidence type="ECO:0000256" key="6">
    <source>
        <dbReference type="ARBA" id="ARBA00022763"/>
    </source>
</evidence>
<dbReference type="PROSITE" id="PS51186">
    <property type="entry name" value="GNAT"/>
    <property type="match status" value="1"/>
</dbReference>
<dbReference type="InterPro" id="IPR036217">
    <property type="entry name" value="MethylDNA_cys_MeTrfase_DNAb"/>
</dbReference>
<dbReference type="InterPro" id="IPR001497">
    <property type="entry name" value="MethylDNA_cys_MeTrfase_AS"/>
</dbReference>
<keyword evidence="3 9" id="KW-0963">Cytoplasm</keyword>
<dbReference type="Pfam" id="PF01035">
    <property type="entry name" value="DNA_binding_1"/>
    <property type="match status" value="1"/>
</dbReference>
<dbReference type="InterPro" id="IPR016181">
    <property type="entry name" value="Acyl_CoA_acyltransferase"/>
</dbReference>
<dbReference type="SUPFAM" id="SSF55729">
    <property type="entry name" value="Acyl-CoA N-acyltransferases (Nat)"/>
    <property type="match status" value="1"/>
</dbReference>
<dbReference type="Proteomes" id="UP000753256">
    <property type="component" value="Unassembled WGS sequence"/>
</dbReference>
<evidence type="ECO:0000313" key="11">
    <source>
        <dbReference type="EMBL" id="HJG36718.1"/>
    </source>
</evidence>
<dbReference type="PROSITE" id="PS00374">
    <property type="entry name" value="MGMT"/>
    <property type="match status" value="1"/>
</dbReference>
<dbReference type="PANTHER" id="PTHR10815:SF5">
    <property type="entry name" value="METHYLATED-DNA--PROTEIN-CYSTEINE METHYLTRANSFERASE"/>
    <property type="match status" value="1"/>
</dbReference>
<comment type="similarity">
    <text evidence="2 9">Belongs to the MGMT family.</text>
</comment>
<dbReference type="GO" id="GO:0003908">
    <property type="term" value="F:methylated-DNA-[protein]-cysteine S-methyltransferase activity"/>
    <property type="evidence" value="ECO:0007669"/>
    <property type="project" value="UniProtKB-UniRule"/>
</dbReference>
<dbReference type="Pfam" id="PF02870">
    <property type="entry name" value="Methyltransf_1N"/>
    <property type="match status" value="1"/>
</dbReference>
<dbReference type="EC" id="2.1.1.63" evidence="9"/>
<evidence type="ECO:0000256" key="8">
    <source>
        <dbReference type="ARBA" id="ARBA00049348"/>
    </source>
</evidence>
<dbReference type="InterPro" id="IPR036631">
    <property type="entry name" value="MGMT_N_sf"/>
</dbReference>
<evidence type="ECO:0000256" key="7">
    <source>
        <dbReference type="ARBA" id="ARBA00023204"/>
    </source>
</evidence>
<comment type="caution">
    <text evidence="11">The sequence shown here is derived from an EMBL/GenBank/DDBJ whole genome shotgun (WGS) entry which is preliminary data.</text>
</comment>
<dbReference type="InterPro" id="IPR008332">
    <property type="entry name" value="MethylG_MeTrfase_N"/>
</dbReference>
<feature type="active site" description="Nucleophile; methyl group acceptor" evidence="9">
    <location>
        <position position="134"/>
    </location>
</feature>
<dbReference type="CDD" id="cd06445">
    <property type="entry name" value="ATase"/>
    <property type="match status" value="1"/>
</dbReference>
<keyword evidence="6 9" id="KW-0227">DNA damage</keyword>
<dbReference type="GO" id="GO:0005737">
    <property type="term" value="C:cytoplasm"/>
    <property type="evidence" value="ECO:0007669"/>
    <property type="project" value="UniProtKB-SubCell"/>
</dbReference>
<evidence type="ECO:0000259" key="10">
    <source>
        <dbReference type="PROSITE" id="PS51186"/>
    </source>
</evidence>
<comment type="catalytic activity">
    <reaction evidence="1 9">
        <text>a 4-O-methyl-thymidine in DNA + L-cysteinyl-[protein] = a thymidine in DNA + S-methyl-L-cysteinyl-[protein]</text>
        <dbReference type="Rhea" id="RHEA:53428"/>
        <dbReference type="Rhea" id="RHEA-COMP:10131"/>
        <dbReference type="Rhea" id="RHEA-COMP:10132"/>
        <dbReference type="Rhea" id="RHEA-COMP:13555"/>
        <dbReference type="Rhea" id="RHEA-COMP:13556"/>
        <dbReference type="ChEBI" id="CHEBI:29950"/>
        <dbReference type="ChEBI" id="CHEBI:82612"/>
        <dbReference type="ChEBI" id="CHEBI:137386"/>
        <dbReference type="ChEBI" id="CHEBI:137387"/>
        <dbReference type="EC" id="2.1.1.63"/>
    </reaction>
</comment>
<evidence type="ECO:0000256" key="1">
    <source>
        <dbReference type="ARBA" id="ARBA00001286"/>
    </source>
</evidence>
<organism evidence="11 12">
    <name type="scientific">Enorma phocaeensis</name>
    <dbReference type="NCBI Taxonomy" id="1871019"/>
    <lineage>
        <taxon>Bacteria</taxon>
        <taxon>Bacillati</taxon>
        <taxon>Actinomycetota</taxon>
        <taxon>Coriobacteriia</taxon>
        <taxon>Coriobacteriales</taxon>
        <taxon>Coriobacteriaceae</taxon>
        <taxon>Enorma</taxon>
    </lineage>
</organism>
<dbReference type="InterPro" id="IPR014048">
    <property type="entry name" value="MethylDNA_cys_MeTrfase_DNA-bd"/>
</dbReference>
<name>A0A921ITD3_9ACTN</name>
<evidence type="ECO:0000313" key="12">
    <source>
        <dbReference type="Proteomes" id="UP000753256"/>
    </source>
</evidence>
<evidence type="ECO:0000256" key="3">
    <source>
        <dbReference type="ARBA" id="ARBA00022490"/>
    </source>
</evidence>
<dbReference type="Gene3D" id="3.30.160.70">
    <property type="entry name" value="Methylated DNA-protein cysteine methyltransferase domain"/>
    <property type="match status" value="1"/>
</dbReference>
<dbReference type="GO" id="GO:0016747">
    <property type="term" value="F:acyltransferase activity, transferring groups other than amino-acyl groups"/>
    <property type="evidence" value="ECO:0007669"/>
    <property type="project" value="InterPro"/>
</dbReference>
<dbReference type="SUPFAM" id="SSF46767">
    <property type="entry name" value="Methylated DNA-protein cysteine methyltransferase, C-terminal domain"/>
    <property type="match status" value="1"/>
</dbReference>
<evidence type="ECO:0000256" key="5">
    <source>
        <dbReference type="ARBA" id="ARBA00022679"/>
    </source>
</evidence>
<dbReference type="FunFam" id="1.10.10.10:FF:000214">
    <property type="entry name" value="Methylated-DNA--protein-cysteine methyltransferase"/>
    <property type="match status" value="1"/>
</dbReference>
<dbReference type="PANTHER" id="PTHR10815">
    <property type="entry name" value="METHYLATED-DNA--PROTEIN-CYSTEINE METHYLTRANSFERASE"/>
    <property type="match status" value="1"/>
</dbReference>
<keyword evidence="7 9" id="KW-0234">DNA repair</keyword>
<reference evidence="11" key="2">
    <citation type="submission" date="2021-09" db="EMBL/GenBank/DDBJ databases">
        <authorList>
            <person name="Gilroy R."/>
        </authorList>
    </citation>
    <scope>NUCLEOTIDE SEQUENCE</scope>
    <source>
        <strain evidence="11">ChiHjej13B12-9602</strain>
    </source>
</reference>
<protein>
    <recommendedName>
        <fullName evidence="9">Methylated-DNA--protein-cysteine methyltransferase</fullName>
        <ecNumber evidence="9">2.1.1.63</ecNumber>
    </recommendedName>
    <alternativeName>
        <fullName evidence="9">6-O-methylguanine-DNA methyltransferase</fullName>
        <shortName evidence="9">MGMT</shortName>
    </alternativeName>
    <alternativeName>
        <fullName evidence="9">O-6-methylguanine-DNA-alkyltransferase</fullName>
    </alternativeName>
</protein>
<comment type="miscellaneous">
    <text evidence="9">This enzyme catalyzes only one turnover and therefore is not strictly catalytic. According to one definition, an enzyme is a biocatalyst that acts repeatedly and over many reaction cycles.</text>
</comment>
<feature type="domain" description="N-acetyltransferase" evidence="10">
    <location>
        <begin position="89"/>
        <end position="239"/>
    </location>
</feature>
<evidence type="ECO:0000256" key="4">
    <source>
        <dbReference type="ARBA" id="ARBA00022603"/>
    </source>
</evidence>
<dbReference type="HAMAP" id="MF_00772">
    <property type="entry name" value="OGT"/>
    <property type="match status" value="1"/>
</dbReference>
<evidence type="ECO:0000256" key="2">
    <source>
        <dbReference type="ARBA" id="ARBA00008711"/>
    </source>
</evidence>
<comment type="function">
    <text evidence="9">Involved in the cellular defense against the biological effects of O6-methylguanine (O6-MeG) and O4-methylthymine (O4-MeT) in DNA. Repairs the methylated nucleobase in DNA by stoichiometrically transferring the methyl group to a cysteine residue in the enzyme. This is a suicide reaction: the enzyme is irreversibly inactivated.</text>
</comment>
<proteinExistence type="inferred from homology"/>
<dbReference type="InterPro" id="IPR036388">
    <property type="entry name" value="WH-like_DNA-bd_sf"/>
</dbReference>
<keyword evidence="5 9" id="KW-0808">Transferase</keyword>
<dbReference type="GO" id="GO:0006307">
    <property type="term" value="P:DNA alkylation repair"/>
    <property type="evidence" value="ECO:0007669"/>
    <property type="project" value="UniProtKB-UniRule"/>
</dbReference>
<dbReference type="GO" id="GO:0032259">
    <property type="term" value="P:methylation"/>
    <property type="evidence" value="ECO:0007669"/>
    <property type="project" value="UniProtKB-KW"/>
</dbReference>
<evidence type="ECO:0000256" key="9">
    <source>
        <dbReference type="HAMAP-Rule" id="MF_00772"/>
    </source>
</evidence>
<keyword evidence="4 9" id="KW-0489">Methyltransferase</keyword>
<comment type="catalytic activity">
    <reaction evidence="8 9">
        <text>a 6-O-methyl-2'-deoxyguanosine in DNA + L-cysteinyl-[protein] = S-methyl-L-cysteinyl-[protein] + a 2'-deoxyguanosine in DNA</text>
        <dbReference type="Rhea" id="RHEA:24000"/>
        <dbReference type="Rhea" id="RHEA-COMP:10131"/>
        <dbReference type="Rhea" id="RHEA-COMP:10132"/>
        <dbReference type="Rhea" id="RHEA-COMP:11367"/>
        <dbReference type="Rhea" id="RHEA-COMP:11368"/>
        <dbReference type="ChEBI" id="CHEBI:29950"/>
        <dbReference type="ChEBI" id="CHEBI:82612"/>
        <dbReference type="ChEBI" id="CHEBI:85445"/>
        <dbReference type="ChEBI" id="CHEBI:85448"/>
        <dbReference type="EC" id="2.1.1.63"/>
    </reaction>
</comment>
<dbReference type="NCBIfam" id="TIGR00589">
    <property type="entry name" value="ogt"/>
    <property type="match status" value="1"/>
</dbReference>
<dbReference type="InterPro" id="IPR000182">
    <property type="entry name" value="GNAT_dom"/>
</dbReference>
<dbReference type="AlphaFoldDB" id="A0A921ITD3"/>
<dbReference type="Gene3D" id="1.10.10.10">
    <property type="entry name" value="Winged helix-like DNA-binding domain superfamily/Winged helix DNA-binding domain"/>
    <property type="match status" value="1"/>
</dbReference>
<dbReference type="EMBL" id="DYUZ01000009">
    <property type="protein sequence ID" value="HJG36718.1"/>
    <property type="molecule type" value="Genomic_DNA"/>
</dbReference>